<dbReference type="SUPFAM" id="SSF51011">
    <property type="entry name" value="Glycosyl hydrolase domain"/>
    <property type="match status" value="1"/>
</dbReference>
<dbReference type="PANTHER" id="PTHR43002">
    <property type="entry name" value="GLYCOGEN DEBRANCHING ENZYME"/>
    <property type="match status" value="1"/>
</dbReference>
<feature type="domain" description="Alpha-1,6-glucosidases pullulanase-type C-terminal" evidence="1">
    <location>
        <begin position="100"/>
        <end position="222"/>
    </location>
</feature>
<dbReference type="InterPro" id="IPR017853">
    <property type="entry name" value="GH"/>
</dbReference>
<organism evidence="2 3">
    <name type="scientific">Ziziphus jujuba var. spinosa</name>
    <dbReference type="NCBI Taxonomy" id="714518"/>
    <lineage>
        <taxon>Eukaryota</taxon>
        <taxon>Viridiplantae</taxon>
        <taxon>Streptophyta</taxon>
        <taxon>Embryophyta</taxon>
        <taxon>Tracheophyta</taxon>
        <taxon>Spermatophyta</taxon>
        <taxon>Magnoliopsida</taxon>
        <taxon>eudicotyledons</taxon>
        <taxon>Gunneridae</taxon>
        <taxon>Pentapetalae</taxon>
        <taxon>rosids</taxon>
        <taxon>fabids</taxon>
        <taxon>Rosales</taxon>
        <taxon>Rhamnaceae</taxon>
        <taxon>Paliureae</taxon>
        <taxon>Ziziphus</taxon>
    </lineage>
</organism>
<accession>A0A978VNJ2</accession>
<evidence type="ECO:0000313" key="3">
    <source>
        <dbReference type="Proteomes" id="UP000813462"/>
    </source>
</evidence>
<dbReference type="InterPro" id="IPR024561">
    <property type="entry name" value="Pullul_strch_C"/>
</dbReference>
<dbReference type="AlphaFoldDB" id="A0A978VNJ2"/>
<reference evidence="2" key="1">
    <citation type="journal article" date="2021" name="Front. Plant Sci.">
        <title>Chromosome-Scale Genome Assembly for Chinese Sour Jujube and Insights Into Its Genome Evolution and Domestication Signature.</title>
        <authorList>
            <person name="Shen L.-Y."/>
            <person name="Luo H."/>
            <person name="Wang X.-L."/>
            <person name="Wang X.-M."/>
            <person name="Qiu X.-J."/>
            <person name="Liu H."/>
            <person name="Zhou S.-S."/>
            <person name="Jia K.-H."/>
            <person name="Nie S."/>
            <person name="Bao Y.-T."/>
            <person name="Zhang R.-G."/>
            <person name="Yun Q.-Z."/>
            <person name="Chai Y.-H."/>
            <person name="Lu J.-Y."/>
            <person name="Li Y."/>
            <person name="Zhao S.-W."/>
            <person name="Mao J.-F."/>
            <person name="Jia S.-G."/>
            <person name="Mao Y.-M."/>
        </authorList>
    </citation>
    <scope>NUCLEOTIDE SEQUENCE</scope>
    <source>
        <strain evidence="2">AT0</strain>
        <tissue evidence="2">Leaf</tissue>
    </source>
</reference>
<evidence type="ECO:0000259" key="1">
    <source>
        <dbReference type="Pfam" id="PF11852"/>
    </source>
</evidence>
<dbReference type="EMBL" id="JAEACU010000003">
    <property type="protein sequence ID" value="KAH7537117.1"/>
    <property type="molecule type" value="Genomic_DNA"/>
</dbReference>
<evidence type="ECO:0000313" key="2">
    <source>
        <dbReference type="EMBL" id="KAH7537117.1"/>
    </source>
</evidence>
<comment type="caution">
    <text evidence="2">The sequence shown here is derived from an EMBL/GenBank/DDBJ whole genome shotgun (WGS) entry which is preliminary data.</text>
</comment>
<dbReference type="Pfam" id="PF11852">
    <property type="entry name" value="Pullul_strch_C"/>
    <property type="match status" value="1"/>
</dbReference>
<dbReference type="Gene3D" id="2.60.40.1180">
    <property type="entry name" value="Golgi alpha-mannosidase II"/>
    <property type="match status" value="1"/>
</dbReference>
<sequence>MKGIGIFQGSWRSCRRLSEPLILDSLDILNLTLMMITLQNHVIDIVKTFRVHYISAHNNETLFDIVSLKGISFFHPGDEMLHSKLLDCDSYNSGDWINGIQPGLADQLFKPQKNHILAAVNNFSNLLQTKGTHNTGSSLVPRVIVMSIDNGHEGVPGYSYIVVIINSCPCEISFFSPALRARTLQLHPIQLILTDHVAKSSTFETSTGCFSVPAMITFVFVEPWRI</sequence>
<dbReference type="Proteomes" id="UP000813462">
    <property type="component" value="Unassembled WGS sequence"/>
</dbReference>
<dbReference type="InterPro" id="IPR013780">
    <property type="entry name" value="Glyco_hydro_b"/>
</dbReference>
<dbReference type="SUPFAM" id="SSF51445">
    <property type="entry name" value="(Trans)glycosidases"/>
    <property type="match status" value="1"/>
</dbReference>
<name>A0A978VNJ2_ZIZJJ</name>
<proteinExistence type="predicted"/>
<gene>
    <name evidence="2" type="ORF">FEM48_Zijuj03G0057800</name>
</gene>
<protein>
    <recommendedName>
        <fullName evidence="1">Alpha-1,6-glucosidases pullulanase-type C-terminal domain-containing protein</fullName>
    </recommendedName>
</protein>
<dbReference type="Gene3D" id="3.20.20.80">
    <property type="entry name" value="Glycosidases"/>
    <property type="match status" value="1"/>
</dbReference>